<comment type="similarity">
    <text evidence="1">Belongs to the peptidase C40 family.</text>
</comment>
<protein>
    <submittedName>
        <fullName evidence="7">NlpC/P60 family protein</fullName>
    </submittedName>
</protein>
<dbReference type="PROSITE" id="PS51935">
    <property type="entry name" value="NLPC_P60"/>
    <property type="match status" value="1"/>
</dbReference>
<dbReference type="EMBL" id="CP109135">
    <property type="protein sequence ID" value="WSD13236.1"/>
    <property type="molecule type" value="Genomic_DNA"/>
</dbReference>
<keyword evidence="2" id="KW-0645">Protease</keyword>
<evidence type="ECO:0000313" key="7">
    <source>
        <dbReference type="EMBL" id="WSD13236.1"/>
    </source>
</evidence>
<evidence type="ECO:0000256" key="1">
    <source>
        <dbReference type="ARBA" id="ARBA00007074"/>
    </source>
</evidence>
<dbReference type="RefSeq" id="WP_326758304.1">
    <property type="nucleotide sequence ID" value="NZ_CP109135.1"/>
</dbReference>
<dbReference type="InterPro" id="IPR000064">
    <property type="entry name" value="NLP_P60_dom"/>
</dbReference>
<reference evidence="7 8" key="1">
    <citation type="submission" date="2022-10" db="EMBL/GenBank/DDBJ databases">
        <title>The complete genomes of actinobacterial strains from the NBC collection.</title>
        <authorList>
            <person name="Joergensen T.S."/>
            <person name="Alvarez Arevalo M."/>
            <person name="Sterndorff E.B."/>
            <person name="Faurdal D."/>
            <person name="Vuksanovic O."/>
            <person name="Mourched A.-S."/>
            <person name="Charusanti P."/>
            <person name="Shaw S."/>
            <person name="Blin K."/>
            <person name="Weber T."/>
        </authorList>
    </citation>
    <scope>NUCLEOTIDE SEQUENCE [LARGE SCALE GENOMIC DNA]</scope>
    <source>
        <strain evidence="7 8">NBC 01752</strain>
    </source>
</reference>
<feature type="compositionally biased region" description="Polar residues" evidence="5">
    <location>
        <begin position="1"/>
        <end position="10"/>
    </location>
</feature>
<dbReference type="Gene3D" id="3.90.1720.10">
    <property type="entry name" value="endopeptidase domain like (from Nostoc punctiforme)"/>
    <property type="match status" value="1"/>
</dbReference>
<keyword evidence="3" id="KW-0378">Hydrolase</keyword>
<dbReference type="InterPro" id="IPR051794">
    <property type="entry name" value="PG_Endopeptidase_C40"/>
</dbReference>
<sequence length="509" mass="52415">MDLYSSTGGSSPAREDDKPSREEVQQRISSLYDQAETVSGNYNATRAMSSGRTRERVMPGSDTGRGRADTVAAPAPALNDRAKQWFDVGRSQLGPLIPAVLPPDRMPDRDQAATRPKSPGGRSGDRSPDRSGDRALEAPSKPLLELTAGPGAASTARPVAELTAGPIAALPAVPQARQEATAILPAIAADPRQSLKTSKQRNQSKLAKARELLSAHTARRSAPVAAIEPPPAETVWATTEGQGYRQAEAEWWQPQQQFEPQQQLQPLQQLQSQSAGYGTQVSVDALGGPDLTFGMGLPAAPAPIPTPSIAPAPAPAPVPSIGMDVPMGPDLTFGMAPAIDARTPMSTGLPIGSDGAANPGYGASNPGYGAATPAYSGGSTPGYAGSAPGYGGKAATAVDFARGQIGKPCVWGAMGPGSYDCSSLTQAAWKAAGVALPRTVNDQAVAGMAVPLSDIRLGDLVLFHGHVGHVGIYSGNGMMVHAPSPGAAIREESIHWAGEAAIHSVIRPA</sequence>
<evidence type="ECO:0000256" key="3">
    <source>
        <dbReference type="ARBA" id="ARBA00022801"/>
    </source>
</evidence>
<evidence type="ECO:0000256" key="4">
    <source>
        <dbReference type="ARBA" id="ARBA00022807"/>
    </source>
</evidence>
<dbReference type="Pfam" id="PF00877">
    <property type="entry name" value="NLPC_P60"/>
    <property type="match status" value="1"/>
</dbReference>
<evidence type="ECO:0000313" key="8">
    <source>
        <dbReference type="Proteomes" id="UP001340816"/>
    </source>
</evidence>
<accession>A0ABZ1H794</accession>
<gene>
    <name evidence="7" type="ORF">OHB35_08310</name>
</gene>
<dbReference type="InterPro" id="IPR038765">
    <property type="entry name" value="Papain-like_cys_pep_sf"/>
</dbReference>
<organism evidence="7 8">
    <name type="scientific">Streptomyces phaeochromogenes</name>
    <dbReference type="NCBI Taxonomy" id="1923"/>
    <lineage>
        <taxon>Bacteria</taxon>
        <taxon>Bacillati</taxon>
        <taxon>Actinomycetota</taxon>
        <taxon>Actinomycetes</taxon>
        <taxon>Kitasatosporales</taxon>
        <taxon>Streptomycetaceae</taxon>
        <taxon>Streptomyces</taxon>
        <taxon>Streptomyces phaeochromogenes group</taxon>
    </lineage>
</organism>
<keyword evidence="4" id="KW-0788">Thiol protease</keyword>
<evidence type="ECO:0000259" key="6">
    <source>
        <dbReference type="PROSITE" id="PS51935"/>
    </source>
</evidence>
<name>A0ABZ1H794_STRPH</name>
<keyword evidence="8" id="KW-1185">Reference proteome</keyword>
<feature type="region of interest" description="Disordered" evidence="5">
    <location>
        <begin position="94"/>
        <end position="152"/>
    </location>
</feature>
<feature type="region of interest" description="Disordered" evidence="5">
    <location>
        <begin position="1"/>
        <end position="76"/>
    </location>
</feature>
<dbReference type="PANTHER" id="PTHR47359:SF3">
    <property type="entry name" value="NLP_P60 DOMAIN-CONTAINING PROTEIN-RELATED"/>
    <property type="match status" value="1"/>
</dbReference>
<proteinExistence type="inferred from homology"/>
<dbReference type="Proteomes" id="UP001340816">
    <property type="component" value="Chromosome"/>
</dbReference>
<evidence type="ECO:0000256" key="2">
    <source>
        <dbReference type="ARBA" id="ARBA00022670"/>
    </source>
</evidence>
<feature type="compositionally biased region" description="Polar residues" evidence="5">
    <location>
        <begin position="26"/>
        <end position="51"/>
    </location>
</feature>
<feature type="domain" description="NlpC/P60" evidence="6">
    <location>
        <begin position="391"/>
        <end position="509"/>
    </location>
</feature>
<dbReference type="SUPFAM" id="SSF54001">
    <property type="entry name" value="Cysteine proteinases"/>
    <property type="match status" value="1"/>
</dbReference>
<evidence type="ECO:0000256" key="5">
    <source>
        <dbReference type="SAM" id="MobiDB-lite"/>
    </source>
</evidence>
<feature type="compositionally biased region" description="Basic and acidic residues" evidence="5">
    <location>
        <begin position="123"/>
        <end position="136"/>
    </location>
</feature>
<dbReference type="PANTHER" id="PTHR47359">
    <property type="entry name" value="PEPTIDOGLYCAN DL-ENDOPEPTIDASE CWLO"/>
    <property type="match status" value="1"/>
</dbReference>
<feature type="compositionally biased region" description="Basic and acidic residues" evidence="5">
    <location>
        <begin position="13"/>
        <end position="25"/>
    </location>
</feature>